<gene>
    <name evidence="1" type="ORF">SAMN06297387_11024</name>
</gene>
<keyword evidence="2" id="KW-1185">Reference proteome</keyword>
<evidence type="ECO:0000313" key="2">
    <source>
        <dbReference type="Proteomes" id="UP000219072"/>
    </source>
</evidence>
<dbReference type="PANTHER" id="PTHR43649">
    <property type="entry name" value="ARABINOSE-BINDING PROTEIN-RELATED"/>
    <property type="match status" value="1"/>
</dbReference>
<sequence length="433" mass="47260">MPARSHALHRPPPIARRTLLTAATAGLLATACGSAMSQPAGKVALHGDNNDWREPLVRAGDAMRSVAGIELVPEVIPSMESFEQIVKSSLRTRKTPDMLKYWSGYRLMDLARTGGIEELTGAWDAAESAGWVDPTLRSAFTYRDRVYGLPMNLTYWVFFHNTEVFADLGLRAPTTWPEFLDACATLKAAGITPLHATTDGRWPAFIWFMEVLSRQDPDFYEGLMNGRERYTDPRAERALHTIAEFAENDWFTALDTNHVDAAASVVRGGLGMMPGGTFMTPNLINAGGEPGRDIDAFVLPMAEADAPPAVIFESSALVCTVKGPDREEALEAAAAWLRPEVADAFSSTLQDGSPNPGVAPANPLLDGVVASVRERGTRMLNRFWELGPPELVEATVDDLAGFLLDPSSARSTLATMQERADDAWQVWREAEKS</sequence>
<dbReference type="PANTHER" id="PTHR43649:SF14">
    <property type="entry name" value="BLR3389 PROTEIN"/>
    <property type="match status" value="1"/>
</dbReference>
<dbReference type="AlphaFoldDB" id="A0A286DXB1"/>
<protein>
    <submittedName>
        <fullName evidence="1">Carbohydrate ABC transporter substrate-binding protein, CUT1 family</fullName>
    </submittedName>
</protein>
<organism evidence="1 2">
    <name type="scientific">Streptomyces zhaozhouensis</name>
    <dbReference type="NCBI Taxonomy" id="1300267"/>
    <lineage>
        <taxon>Bacteria</taxon>
        <taxon>Bacillati</taxon>
        <taxon>Actinomycetota</taxon>
        <taxon>Actinomycetes</taxon>
        <taxon>Kitasatosporales</taxon>
        <taxon>Streptomycetaceae</taxon>
        <taxon>Streptomyces</taxon>
    </lineage>
</organism>
<dbReference type="InterPro" id="IPR006311">
    <property type="entry name" value="TAT_signal"/>
</dbReference>
<dbReference type="Gene3D" id="3.40.190.10">
    <property type="entry name" value="Periplasmic binding protein-like II"/>
    <property type="match status" value="2"/>
</dbReference>
<dbReference type="RefSeq" id="WP_097231778.1">
    <property type="nucleotide sequence ID" value="NZ_OCNE01000010.1"/>
</dbReference>
<dbReference type="PROSITE" id="PS51257">
    <property type="entry name" value="PROKAR_LIPOPROTEIN"/>
    <property type="match status" value="1"/>
</dbReference>
<dbReference type="OrthoDB" id="8478044at2"/>
<dbReference type="InterPro" id="IPR006059">
    <property type="entry name" value="SBP"/>
</dbReference>
<name>A0A286DXB1_9ACTN</name>
<dbReference type="SUPFAM" id="SSF53850">
    <property type="entry name" value="Periplasmic binding protein-like II"/>
    <property type="match status" value="1"/>
</dbReference>
<accession>A0A286DXB1</accession>
<dbReference type="EMBL" id="OCNE01000010">
    <property type="protein sequence ID" value="SOD63292.1"/>
    <property type="molecule type" value="Genomic_DNA"/>
</dbReference>
<reference evidence="1 2" key="1">
    <citation type="submission" date="2017-09" db="EMBL/GenBank/DDBJ databases">
        <authorList>
            <person name="Ehlers B."/>
            <person name="Leendertz F.H."/>
        </authorList>
    </citation>
    <scope>NUCLEOTIDE SEQUENCE [LARGE SCALE GENOMIC DNA]</scope>
    <source>
        <strain evidence="1 2">CGMCC 4.7095</strain>
    </source>
</reference>
<dbReference type="Pfam" id="PF01547">
    <property type="entry name" value="SBP_bac_1"/>
    <property type="match status" value="1"/>
</dbReference>
<proteinExistence type="predicted"/>
<dbReference type="PROSITE" id="PS51318">
    <property type="entry name" value="TAT"/>
    <property type="match status" value="1"/>
</dbReference>
<dbReference type="Proteomes" id="UP000219072">
    <property type="component" value="Unassembled WGS sequence"/>
</dbReference>
<dbReference type="InterPro" id="IPR050490">
    <property type="entry name" value="Bact_solute-bd_prot1"/>
</dbReference>
<evidence type="ECO:0000313" key="1">
    <source>
        <dbReference type="EMBL" id="SOD63292.1"/>
    </source>
</evidence>